<evidence type="ECO:0000313" key="2">
    <source>
        <dbReference type="Proteomes" id="UP000673375"/>
    </source>
</evidence>
<protein>
    <submittedName>
        <fullName evidence="1">Uncharacterized protein</fullName>
    </submittedName>
</protein>
<comment type="caution">
    <text evidence="1">The sequence shown here is derived from an EMBL/GenBank/DDBJ whole genome shotgun (WGS) entry which is preliminary data.</text>
</comment>
<dbReference type="RefSeq" id="WP_209559108.1">
    <property type="nucleotide sequence ID" value="NZ_JAEDXU010000015.1"/>
</dbReference>
<proteinExistence type="predicted"/>
<dbReference type="EMBL" id="JAEDXU010000015">
    <property type="protein sequence ID" value="MBP1048341.1"/>
    <property type="molecule type" value="Genomic_DNA"/>
</dbReference>
<keyword evidence="2" id="KW-1185">Reference proteome</keyword>
<organism evidence="1 2">
    <name type="scientific">Enterococcus larvae</name>
    <dbReference type="NCBI Taxonomy" id="2794352"/>
    <lineage>
        <taxon>Bacteria</taxon>
        <taxon>Bacillati</taxon>
        <taxon>Bacillota</taxon>
        <taxon>Bacilli</taxon>
        <taxon>Lactobacillales</taxon>
        <taxon>Enterococcaceae</taxon>
        <taxon>Enterococcus</taxon>
    </lineage>
</organism>
<gene>
    <name evidence="1" type="ORF">I6N96_18760</name>
</gene>
<name>A0ABS4CQC1_9ENTE</name>
<reference evidence="1 2" key="1">
    <citation type="submission" date="2020-12" db="EMBL/GenBank/DDBJ databases">
        <title>Vagococcus allomyrinae sp. nov. and Enterococcus lavae sp. nov., isolated from the larvae of Allomyrina dichotoma.</title>
        <authorList>
            <person name="Lee S.D."/>
        </authorList>
    </citation>
    <scope>NUCLEOTIDE SEQUENCE [LARGE SCALE GENOMIC DNA]</scope>
    <source>
        <strain evidence="1 2">BWM-S5</strain>
    </source>
</reference>
<evidence type="ECO:0000313" key="1">
    <source>
        <dbReference type="EMBL" id="MBP1048341.1"/>
    </source>
</evidence>
<dbReference type="Proteomes" id="UP000673375">
    <property type="component" value="Unassembled WGS sequence"/>
</dbReference>
<sequence length="127" mass="15401">MQDDYGTIAQDFLESLSQRDKTRLYNDLLALKAVHNMNQDRTYYTFKNIKRSVKKYSERRKRSFHYVNNQNVELMIHQIHEQHFFKNAYRIEVYIGKHECSYEFIERLLQTIQTAPKMQAAYQEILA</sequence>
<accession>A0ABS4CQC1</accession>